<dbReference type="InterPro" id="IPR029787">
    <property type="entry name" value="Nucleotide_cyclase"/>
</dbReference>
<evidence type="ECO:0000256" key="2">
    <source>
        <dbReference type="ARBA" id="ARBA00034247"/>
    </source>
</evidence>
<evidence type="ECO:0000256" key="3">
    <source>
        <dbReference type="PROSITE-ProRule" id="PRU00169"/>
    </source>
</evidence>
<dbReference type="InterPro" id="IPR011006">
    <property type="entry name" value="CheY-like_superfamily"/>
</dbReference>
<dbReference type="Proteomes" id="UP000186684">
    <property type="component" value="Unassembled WGS sequence"/>
</dbReference>
<reference evidence="7" key="1">
    <citation type="submission" date="2017-01" db="EMBL/GenBank/DDBJ databases">
        <authorList>
            <person name="Varghese N."/>
            <person name="Submissions S."/>
        </authorList>
    </citation>
    <scope>NUCLEOTIDE SEQUENCE [LARGE SCALE GENOMIC DNA]</scope>
    <source>
        <strain evidence="7">DSM 29430</strain>
    </source>
</reference>
<sequence length="489" mass="53568">MIVDAQPTTRALLRVKLTCAYYETEQAESAEEALRLARVFRPNVVIFGDSLPGNDPARFVTRLRGVLPGEQIRCVFLQAKSCAQARHSAIAAGVEDVMSLPLDHEYLLARLRCIFRAIDNDRDSRLREDADRALGLAEAALPYRTGGRLTLIHPDPTALPSALVGALERVWRGRFVRKTPEDILRRDSDGAATDLYLLFGAPRHEARTLALLSELRAHGRTRHAAILYGAAPGQTAEAARALDLGADDAVLWDCCPEELVAWCERLITRRRAAEAHRLRMQTGLQAALVDPLTGLWNRRYALPNLDQMVATAAATGDSCCVMIADLDHFKRVNDRHGHMTGDAVLRSVAKRLQSQLRGVDVIARLGGEEFLILLPDADRDYAEATARRLMAALAGRPVTLAPGDTDIAVSVSIGIAMGPGQPTDAPSGSQLLAEADRALYRAKAEGRSRWHFATPAANKDGARFMISADARRSLQRRFWPASLTSKRSA</sequence>
<dbReference type="NCBIfam" id="TIGR00254">
    <property type="entry name" value="GGDEF"/>
    <property type="match status" value="1"/>
</dbReference>
<dbReference type="InterPro" id="IPR001789">
    <property type="entry name" value="Sig_transdc_resp-reg_receiver"/>
</dbReference>
<dbReference type="GO" id="GO:0052621">
    <property type="term" value="F:diguanylate cyclase activity"/>
    <property type="evidence" value="ECO:0007669"/>
    <property type="project" value="UniProtKB-EC"/>
</dbReference>
<dbReference type="PROSITE" id="PS50110">
    <property type="entry name" value="RESPONSE_REGULATORY"/>
    <property type="match status" value="1"/>
</dbReference>
<dbReference type="Gene3D" id="3.30.70.270">
    <property type="match status" value="1"/>
</dbReference>
<dbReference type="SUPFAM" id="SSF52172">
    <property type="entry name" value="CheY-like"/>
    <property type="match status" value="2"/>
</dbReference>
<evidence type="ECO:0000313" key="6">
    <source>
        <dbReference type="EMBL" id="SIT12301.1"/>
    </source>
</evidence>
<evidence type="ECO:0000256" key="1">
    <source>
        <dbReference type="ARBA" id="ARBA00012528"/>
    </source>
</evidence>
<dbReference type="SUPFAM" id="SSF55073">
    <property type="entry name" value="Nucleotide cyclase"/>
    <property type="match status" value="1"/>
</dbReference>
<comment type="caution">
    <text evidence="3">Lacks conserved residue(s) required for the propagation of feature annotation.</text>
</comment>
<dbReference type="STRING" id="633194.SAMN05421759_11811"/>
<dbReference type="FunFam" id="3.30.70.270:FF:000001">
    <property type="entry name" value="Diguanylate cyclase domain protein"/>
    <property type="match status" value="1"/>
</dbReference>
<keyword evidence="7" id="KW-1185">Reference proteome</keyword>
<proteinExistence type="predicted"/>
<dbReference type="Pfam" id="PF00072">
    <property type="entry name" value="Response_reg"/>
    <property type="match status" value="1"/>
</dbReference>
<feature type="domain" description="Response regulatory" evidence="4">
    <location>
        <begin position="1"/>
        <end position="115"/>
    </location>
</feature>
<evidence type="ECO:0000259" key="4">
    <source>
        <dbReference type="PROSITE" id="PS50110"/>
    </source>
</evidence>
<dbReference type="Pfam" id="PF00990">
    <property type="entry name" value="GGDEF"/>
    <property type="match status" value="1"/>
</dbReference>
<dbReference type="PROSITE" id="PS50887">
    <property type="entry name" value="GGDEF"/>
    <property type="match status" value="1"/>
</dbReference>
<feature type="domain" description="GGDEF" evidence="5">
    <location>
        <begin position="317"/>
        <end position="455"/>
    </location>
</feature>
<dbReference type="GO" id="GO:0000160">
    <property type="term" value="P:phosphorelay signal transduction system"/>
    <property type="evidence" value="ECO:0007669"/>
    <property type="project" value="InterPro"/>
</dbReference>
<gene>
    <name evidence="6" type="ORF">SAMN05421759_11811</name>
</gene>
<dbReference type="GO" id="GO:0005886">
    <property type="term" value="C:plasma membrane"/>
    <property type="evidence" value="ECO:0007669"/>
    <property type="project" value="TreeGrafter"/>
</dbReference>
<protein>
    <recommendedName>
        <fullName evidence="1">diguanylate cyclase</fullName>
        <ecNumber evidence="1">2.7.7.65</ecNumber>
    </recommendedName>
</protein>
<organism evidence="6 7">
    <name type="scientific">Roseivivax lentus</name>
    <dbReference type="NCBI Taxonomy" id="633194"/>
    <lineage>
        <taxon>Bacteria</taxon>
        <taxon>Pseudomonadati</taxon>
        <taxon>Pseudomonadota</taxon>
        <taxon>Alphaproteobacteria</taxon>
        <taxon>Rhodobacterales</taxon>
        <taxon>Roseobacteraceae</taxon>
        <taxon>Roseivivax</taxon>
    </lineage>
</organism>
<dbReference type="AlphaFoldDB" id="A0A1N7PNY5"/>
<evidence type="ECO:0000259" key="5">
    <source>
        <dbReference type="PROSITE" id="PS50887"/>
    </source>
</evidence>
<dbReference type="EC" id="2.7.7.65" evidence="1"/>
<dbReference type="GO" id="GO:0043709">
    <property type="term" value="P:cell adhesion involved in single-species biofilm formation"/>
    <property type="evidence" value="ECO:0007669"/>
    <property type="project" value="TreeGrafter"/>
</dbReference>
<accession>A0A1N7PNY5</accession>
<dbReference type="InterPro" id="IPR000160">
    <property type="entry name" value="GGDEF_dom"/>
</dbReference>
<comment type="catalytic activity">
    <reaction evidence="2">
        <text>2 GTP = 3',3'-c-di-GMP + 2 diphosphate</text>
        <dbReference type="Rhea" id="RHEA:24898"/>
        <dbReference type="ChEBI" id="CHEBI:33019"/>
        <dbReference type="ChEBI" id="CHEBI:37565"/>
        <dbReference type="ChEBI" id="CHEBI:58805"/>
        <dbReference type="EC" id="2.7.7.65"/>
    </reaction>
</comment>
<dbReference type="InterPro" id="IPR050469">
    <property type="entry name" value="Diguanylate_Cyclase"/>
</dbReference>
<name>A0A1N7PNY5_9RHOB</name>
<dbReference type="Gene3D" id="3.40.50.2300">
    <property type="match status" value="1"/>
</dbReference>
<dbReference type="EMBL" id="FTOQ01000018">
    <property type="protein sequence ID" value="SIT12301.1"/>
    <property type="molecule type" value="Genomic_DNA"/>
</dbReference>
<dbReference type="InterPro" id="IPR043128">
    <property type="entry name" value="Rev_trsase/Diguanyl_cyclase"/>
</dbReference>
<dbReference type="GO" id="GO:1902201">
    <property type="term" value="P:negative regulation of bacterial-type flagellum-dependent cell motility"/>
    <property type="evidence" value="ECO:0007669"/>
    <property type="project" value="TreeGrafter"/>
</dbReference>
<evidence type="ECO:0000313" key="7">
    <source>
        <dbReference type="Proteomes" id="UP000186684"/>
    </source>
</evidence>
<dbReference type="PANTHER" id="PTHR45138:SF9">
    <property type="entry name" value="DIGUANYLATE CYCLASE DGCM-RELATED"/>
    <property type="match status" value="1"/>
</dbReference>
<dbReference type="SMART" id="SM00267">
    <property type="entry name" value="GGDEF"/>
    <property type="match status" value="1"/>
</dbReference>
<dbReference type="CDD" id="cd01949">
    <property type="entry name" value="GGDEF"/>
    <property type="match status" value="1"/>
</dbReference>
<dbReference type="PANTHER" id="PTHR45138">
    <property type="entry name" value="REGULATORY COMPONENTS OF SENSORY TRANSDUCTION SYSTEM"/>
    <property type="match status" value="1"/>
</dbReference>